<feature type="domain" description="ACT" evidence="13">
    <location>
        <begin position="146"/>
        <end position="219"/>
    </location>
</feature>
<dbReference type="PIRSF" id="PIRSF036692">
    <property type="entry name" value="SDH_B"/>
    <property type="match status" value="1"/>
</dbReference>
<dbReference type="PROSITE" id="PS51671">
    <property type="entry name" value="ACT"/>
    <property type="match status" value="1"/>
</dbReference>
<dbReference type="RefSeq" id="WP_006941792.1">
    <property type="nucleotide sequence ID" value="NZ_GL538208.1"/>
</dbReference>
<proteinExistence type="inferred from homology"/>
<dbReference type="GO" id="GO:0006094">
    <property type="term" value="P:gluconeogenesis"/>
    <property type="evidence" value="ECO:0007669"/>
    <property type="project" value="UniProtKB-UniRule"/>
</dbReference>
<protein>
    <recommendedName>
        <fullName evidence="11">L-serine deaminase</fullName>
    </recommendedName>
</protein>
<dbReference type="Pfam" id="PF03315">
    <property type="entry name" value="SDH_beta"/>
    <property type="match status" value="1"/>
</dbReference>
<keyword evidence="9 11" id="KW-0456">Lyase</keyword>
<dbReference type="PANTHER" id="PTHR30182:SF12">
    <property type="entry name" value="L-SERINE DEHYDRATASE, BETA CHAIN-RELATED"/>
    <property type="match status" value="1"/>
</dbReference>
<keyword evidence="7 11" id="KW-0408">Iron</keyword>
<dbReference type="PANTHER" id="PTHR30182">
    <property type="entry name" value="L-SERINE DEHYDRATASE"/>
    <property type="match status" value="1"/>
</dbReference>
<keyword evidence="6 11" id="KW-0479">Metal-binding</keyword>
<dbReference type="GO" id="GO:0046872">
    <property type="term" value="F:metal ion binding"/>
    <property type="evidence" value="ECO:0007669"/>
    <property type="project" value="UniProtKB-UniRule"/>
</dbReference>
<dbReference type="InterPro" id="IPR045865">
    <property type="entry name" value="ACT-like_dom_sf"/>
</dbReference>
<comment type="similarity">
    <text evidence="3 11 12">Belongs to the iron-sulfur dependent L-serine dehydratase family.</text>
</comment>
<evidence type="ECO:0000256" key="3">
    <source>
        <dbReference type="ARBA" id="ARBA00008636"/>
    </source>
</evidence>
<dbReference type="FunFam" id="3.30.70.260:FF:000008">
    <property type="entry name" value="D-3-phosphoglycerate dehydrogenase, chloroplastic"/>
    <property type="match status" value="1"/>
</dbReference>
<keyword evidence="15" id="KW-1185">Reference proteome</keyword>
<evidence type="ECO:0000313" key="14">
    <source>
        <dbReference type="EMBL" id="EFQ04360.1"/>
    </source>
</evidence>
<dbReference type="Proteomes" id="UP000003195">
    <property type="component" value="Unassembled WGS sequence"/>
</dbReference>
<dbReference type="InterPro" id="IPR029009">
    <property type="entry name" value="ASB_dom_sf"/>
</dbReference>
<dbReference type="AlphaFoldDB" id="E2ZBG3"/>
<keyword evidence="4 11" id="KW-0312">Gluconeogenesis</keyword>
<accession>E2ZBG3</accession>
<evidence type="ECO:0000256" key="1">
    <source>
        <dbReference type="ARBA" id="ARBA00001966"/>
    </source>
</evidence>
<dbReference type="CDD" id="cd04903">
    <property type="entry name" value="ACT_LSD"/>
    <property type="match status" value="1"/>
</dbReference>
<comment type="catalytic activity">
    <reaction evidence="10 11 12">
        <text>L-serine = pyruvate + NH4(+)</text>
        <dbReference type="Rhea" id="RHEA:19169"/>
        <dbReference type="ChEBI" id="CHEBI:15361"/>
        <dbReference type="ChEBI" id="CHEBI:28938"/>
        <dbReference type="ChEBI" id="CHEBI:33384"/>
        <dbReference type="EC" id="4.3.1.17"/>
    </reaction>
</comment>
<evidence type="ECO:0000256" key="7">
    <source>
        <dbReference type="ARBA" id="ARBA00023004"/>
    </source>
</evidence>
<evidence type="ECO:0000256" key="5">
    <source>
        <dbReference type="ARBA" id="ARBA00022485"/>
    </source>
</evidence>
<dbReference type="GO" id="GO:0051539">
    <property type="term" value="F:4 iron, 4 sulfur cluster binding"/>
    <property type="evidence" value="ECO:0007669"/>
    <property type="project" value="UniProtKB-UniRule"/>
</dbReference>
<dbReference type="InterPro" id="IPR004643">
    <property type="entry name" value="Fe-S_L-Ser_bsu"/>
</dbReference>
<evidence type="ECO:0000313" key="15">
    <source>
        <dbReference type="Proteomes" id="UP000003195"/>
    </source>
</evidence>
<evidence type="ECO:0000256" key="6">
    <source>
        <dbReference type="ARBA" id="ARBA00022723"/>
    </source>
</evidence>
<evidence type="ECO:0000256" key="9">
    <source>
        <dbReference type="ARBA" id="ARBA00023239"/>
    </source>
</evidence>
<keyword evidence="5 11" id="KW-0004">4Fe-4S</keyword>
<evidence type="ECO:0000256" key="8">
    <source>
        <dbReference type="ARBA" id="ARBA00023014"/>
    </source>
</evidence>
<evidence type="ECO:0000256" key="4">
    <source>
        <dbReference type="ARBA" id="ARBA00022432"/>
    </source>
</evidence>
<evidence type="ECO:0000256" key="10">
    <source>
        <dbReference type="ARBA" id="ARBA00049406"/>
    </source>
</evidence>
<comment type="cofactor">
    <cofactor evidence="1 12">
        <name>[4Fe-4S] cluster</name>
        <dbReference type="ChEBI" id="CHEBI:49883"/>
    </cofactor>
</comment>
<dbReference type="Gene3D" id="3.30.70.260">
    <property type="match status" value="1"/>
</dbReference>
<comment type="caution">
    <text evidence="14">The sequence shown here is derived from an EMBL/GenBank/DDBJ whole genome shotgun (WGS) entry which is preliminary data.</text>
</comment>
<dbReference type="SUPFAM" id="SSF55021">
    <property type="entry name" value="ACT-like"/>
    <property type="match status" value="1"/>
</dbReference>
<reference evidence="14 15" key="1">
    <citation type="submission" date="2010-08" db="EMBL/GenBank/DDBJ databases">
        <authorList>
            <person name="Weinstock G."/>
            <person name="Sodergren E."/>
            <person name="Clifton S."/>
            <person name="Fulton L."/>
            <person name="Fulton B."/>
            <person name="Courtney L."/>
            <person name="Fronick C."/>
            <person name="Harrison M."/>
            <person name="Strong C."/>
            <person name="Farmer C."/>
            <person name="Delahaunty K."/>
            <person name="Markovic C."/>
            <person name="Hall O."/>
            <person name="Minx P."/>
            <person name="Tomlinson C."/>
            <person name="Mitreva M."/>
            <person name="Hou S."/>
            <person name="Chen J."/>
            <person name="Wollam A."/>
            <person name="Pepin K.H."/>
            <person name="Johnson M."/>
            <person name="Bhonagiri V."/>
            <person name="Zhang X."/>
            <person name="Suruliraj S."/>
            <person name="Warren W."/>
            <person name="Chinwalla A."/>
            <person name="Mardis E.R."/>
            <person name="Wilson R.K."/>
        </authorList>
    </citation>
    <scope>NUCLEOTIDE SEQUENCE [LARGE SCALE GENOMIC DNA]</scope>
    <source>
        <strain evidence="14 15">F0359</strain>
    </source>
</reference>
<dbReference type="Gene3D" id="3.30.1330.90">
    <property type="entry name" value="D-3-phosphoglycerate dehydrogenase, domain 3"/>
    <property type="match status" value="1"/>
</dbReference>
<dbReference type="NCBIfam" id="TIGR00719">
    <property type="entry name" value="sda_beta"/>
    <property type="match status" value="1"/>
</dbReference>
<dbReference type="GO" id="GO:0003941">
    <property type="term" value="F:L-serine ammonia-lyase activity"/>
    <property type="evidence" value="ECO:0007669"/>
    <property type="project" value="UniProtKB-UniRule"/>
</dbReference>
<name>E2ZBG3_9FIRM</name>
<dbReference type="STRING" id="706434.HMPREF9429_00790"/>
<gene>
    <name evidence="14" type="primary">sdaAB</name>
    <name evidence="14" type="ORF">HMPREF9429_00790</name>
</gene>
<sequence>MSMFDIIGPIMIGPSSSHTAGAARIGLMARHIFQEEPKKADITVYGSFAKTYRGHGTDRALVAGILGIGADDVRLRTSFEIAKERHVEINLHPSDAEVRHPNTVRIRLTGEDNRVLEVLGVSLGGGKIEIREINGFEAVLTGEDHTLMTFHHDKPGIIARVSTLLAMKGINVSTMRVFRSGRNERAVMIIATDGRVPNESVEEIKKIDGVNNVITILPL</sequence>
<evidence type="ECO:0000256" key="2">
    <source>
        <dbReference type="ARBA" id="ARBA00004742"/>
    </source>
</evidence>
<dbReference type="InterPro" id="IPR002912">
    <property type="entry name" value="ACT_dom"/>
</dbReference>
<dbReference type="eggNOG" id="COG1760">
    <property type="taxonomic scope" value="Bacteria"/>
</dbReference>
<keyword evidence="8 11" id="KW-0411">Iron-sulfur</keyword>
<dbReference type="HOGENOM" id="CLU_086592_0_0_9"/>
<dbReference type="Pfam" id="PF01842">
    <property type="entry name" value="ACT"/>
    <property type="match status" value="1"/>
</dbReference>
<dbReference type="SUPFAM" id="SSF143548">
    <property type="entry name" value="Serine metabolism enzymes domain"/>
    <property type="match status" value="1"/>
</dbReference>
<dbReference type="EMBL" id="AECS01000035">
    <property type="protein sequence ID" value="EFQ04360.1"/>
    <property type="molecule type" value="Genomic_DNA"/>
</dbReference>
<dbReference type="InterPro" id="IPR005131">
    <property type="entry name" value="Ser_deHydtase_bsu"/>
</dbReference>
<organism evidence="14 15">
    <name type="scientific">Megasphaera micronuciformis F0359</name>
    <dbReference type="NCBI Taxonomy" id="706434"/>
    <lineage>
        <taxon>Bacteria</taxon>
        <taxon>Bacillati</taxon>
        <taxon>Bacillota</taxon>
        <taxon>Negativicutes</taxon>
        <taxon>Veillonellales</taxon>
        <taxon>Veillonellaceae</taxon>
        <taxon>Megasphaera</taxon>
    </lineage>
</organism>
<evidence type="ECO:0000256" key="11">
    <source>
        <dbReference type="PIRNR" id="PIRNR036692"/>
    </source>
</evidence>
<comment type="pathway">
    <text evidence="2 11">Carbohydrate biosynthesis; gluconeogenesis.</text>
</comment>
<evidence type="ECO:0000256" key="12">
    <source>
        <dbReference type="RuleBase" id="RU366059"/>
    </source>
</evidence>
<dbReference type="InterPro" id="IPR051318">
    <property type="entry name" value="Fe-S_L-Ser"/>
</dbReference>
<dbReference type="UniPathway" id="UPA00138"/>
<dbReference type="FunFam" id="3.30.1330.90:FF:000004">
    <property type="entry name" value="L-serine dehydratase, iron-sulfur-dependent subunit beta"/>
    <property type="match status" value="1"/>
</dbReference>
<dbReference type="OrthoDB" id="9813137at2"/>
<evidence type="ECO:0000259" key="13">
    <source>
        <dbReference type="PROSITE" id="PS51671"/>
    </source>
</evidence>